<feature type="chain" id="PRO_5011979051" evidence="1">
    <location>
        <begin position="25"/>
        <end position="449"/>
    </location>
</feature>
<dbReference type="CDD" id="cd11577">
    <property type="entry name" value="GH71"/>
    <property type="match status" value="1"/>
</dbReference>
<dbReference type="GO" id="GO:0051118">
    <property type="term" value="F:glucan endo-1,3-alpha-glucosidase activity"/>
    <property type="evidence" value="ECO:0007669"/>
    <property type="project" value="InterPro"/>
</dbReference>
<name>A0A1M2VCK3_TRAPU</name>
<dbReference type="EMBL" id="MNAD01001474">
    <property type="protein sequence ID" value="OJT05285.1"/>
    <property type="molecule type" value="Genomic_DNA"/>
</dbReference>
<dbReference type="AlphaFoldDB" id="A0A1M2VCK3"/>
<sequence>MHLSVTSTLALLGMLSLLVVGTNAALKGVFAHYLVGSMGGADEAVKDVQDAQKMSLDAFALNVQDPSASWATNAIQLLFTAAEANNFKLFFSFDMSVIDQPSTFLPLFNQYQNNPAYYRHNNRPFVSTFNGGAKSFGASSPNAGWQAQFKDILSSQGIDPFFVPDFDDYGGATYDANFFKNYPVVDGVMSWESAWPEVSDGLVNVSSSKDQTALTNARAAGKLYMMPLSSVQFKHIDGGQNWYRIGELNLPLRIAQVLALQPDFVEIITWNDSGESHYIGNCWPEAIAGVPAIQAYSNGYDHTHWQDVLAPFIVAYKNGATSLSSVTPFGAFAGAFWYRPLLKAASCSGDGLGKPSGWQNAQDLINIAMLLPSTSSGVTLRVTSGGAVVATLATKPGLNFASVPIRTGSQRVELVAANGSIMGAGSSTQDVVSDTSGVCNFNYQVVHIA</sequence>
<proteinExistence type="predicted"/>
<comment type="caution">
    <text evidence="2">The sequence shown here is derived from an EMBL/GenBank/DDBJ whole genome shotgun (WGS) entry which is preliminary data.</text>
</comment>
<keyword evidence="1" id="KW-0732">Signal</keyword>
<dbReference type="Gene3D" id="3.20.20.80">
    <property type="entry name" value="Glycosidases"/>
    <property type="match status" value="1"/>
</dbReference>
<keyword evidence="3" id="KW-1185">Reference proteome</keyword>
<evidence type="ECO:0000256" key="1">
    <source>
        <dbReference type="SAM" id="SignalP"/>
    </source>
</evidence>
<accession>A0A1M2VCK3</accession>
<dbReference type="OrthoDB" id="3257981at2759"/>
<protein>
    <submittedName>
        <fullName evidence="2">Glucan endo-1,3-alpha-glucosidase agn1</fullName>
    </submittedName>
</protein>
<reference evidence="2 3" key="1">
    <citation type="submission" date="2016-10" db="EMBL/GenBank/DDBJ databases">
        <title>Genome sequence of the basidiomycete white-rot fungus Trametes pubescens.</title>
        <authorList>
            <person name="Makela M.R."/>
            <person name="Granchi Z."/>
            <person name="Peng M."/>
            <person name="De Vries R.P."/>
            <person name="Grigoriev I."/>
            <person name="Riley R."/>
            <person name="Hilden K."/>
        </authorList>
    </citation>
    <scope>NUCLEOTIDE SEQUENCE [LARGE SCALE GENOMIC DNA]</scope>
    <source>
        <strain evidence="2 3">FBCC735</strain>
    </source>
</reference>
<dbReference type="Pfam" id="PF03659">
    <property type="entry name" value="Glyco_hydro_71"/>
    <property type="match status" value="1"/>
</dbReference>
<evidence type="ECO:0000313" key="2">
    <source>
        <dbReference type="EMBL" id="OJT05285.1"/>
    </source>
</evidence>
<dbReference type="InterPro" id="IPR005197">
    <property type="entry name" value="Glyco_hydro_71"/>
</dbReference>
<evidence type="ECO:0000313" key="3">
    <source>
        <dbReference type="Proteomes" id="UP000184267"/>
    </source>
</evidence>
<feature type="signal peptide" evidence="1">
    <location>
        <begin position="1"/>
        <end position="24"/>
    </location>
</feature>
<gene>
    <name evidence="2" type="ORF">TRAPUB_3949</name>
</gene>
<organism evidence="2 3">
    <name type="scientific">Trametes pubescens</name>
    <name type="common">White-rot fungus</name>
    <dbReference type="NCBI Taxonomy" id="154538"/>
    <lineage>
        <taxon>Eukaryota</taxon>
        <taxon>Fungi</taxon>
        <taxon>Dikarya</taxon>
        <taxon>Basidiomycota</taxon>
        <taxon>Agaricomycotina</taxon>
        <taxon>Agaricomycetes</taxon>
        <taxon>Polyporales</taxon>
        <taxon>Polyporaceae</taxon>
        <taxon>Trametes</taxon>
    </lineage>
</organism>
<dbReference type="STRING" id="154538.A0A1M2VCK3"/>
<dbReference type="Proteomes" id="UP000184267">
    <property type="component" value="Unassembled WGS sequence"/>
</dbReference>
<dbReference type="OMA" id="WYRPLLK"/>